<reference evidence="1 2" key="1">
    <citation type="submission" date="2007-01" db="EMBL/GenBank/DDBJ databases">
        <authorList>
            <person name="Haygood M."/>
            <person name="Podell S."/>
            <person name="Anderson C."/>
            <person name="Hopkinson B."/>
            <person name="Roe K."/>
            <person name="Barbeau K."/>
            <person name="Gaasterland T."/>
            <person name="Ferriera S."/>
            <person name="Johnson J."/>
            <person name="Kravitz S."/>
            <person name="Beeson K."/>
            <person name="Sutton G."/>
            <person name="Rogers Y.-H."/>
            <person name="Friedman R."/>
            <person name="Frazier M."/>
            <person name="Venter J.C."/>
        </authorList>
    </citation>
    <scope>NUCLEOTIDE SEQUENCE [LARGE SCALE GENOMIC DNA]</scope>
    <source>
        <strain evidence="1 2">ATCC 23134</strain>
    </source>
</reference>
<dbReference type="SUPFAM" id="SSF52058">
    <property type="entry name" value="L domain-like"/>
    <property type="match status" value="1"/>
</dbReference>
<evidence type="ECO:0000313" key="2">
    <source>
        <dbReference type="Proteomes" id="UP000004095"/>
    </source>
</evidence>
<organism evidence="1 2">
    <name type="scientific">Microscilla marina ATCC 23134</name>
    <dbReference type="NCBI Taxonomy" id="313606"/>
    <lineage>
        <taxon>Bacteria</taxon>
        <taxon>Pseudomonadati</taxon>
        <taxon>Bacteroidota</taxon>
        <taxon>Cytophagia</taxon>
        <taxon>Cytophagales</taxon>
        <taxon>Microscillaceae</taxon>
        <taxon>Microscilla</taxon>
    </lineage>
</organism>
<dbReference type="AlphaFoldDB" id="A1ZD93"/>
<protein>
    <submittedName>
        <fullName evidence="1">Leucine-rich repeat containing protein</fullName>
    </submittedName>
</protein>
<evidence type="ECO:0000313" key="1">
    <source>
        <dbReference type="EMBL" id="EAY31632.1"/>
    </source>
</evidence>
<gene>
    <name evidence="1" type="ORF">M23134_05138</name>
</gene>
<dbReference type="Gene3D" id="3.80.10.10">
    <property type="entry name" value="Ribonuclease Inhibitor"/>
    <property type="match status" value="1"/>
</dbReference>
<dbReference type="EMBL" id="AAWS01000002">
    <property type="protein sequence ID" value="EAY31632.1"/>
    <property type="molecule type" value="Genomic_DNA"/>
</dbReference>
<dbReference type="InterPro" id="IPR032675">
    <property type="entry name" value="LRR_dom_sf"/>
</dbReference>
<name>A1ZD93_MICM2</name>
<comment type="caution">
    <text evidence="1">The sequence shown here is derived from an EMBL/GenBank/DDBJ whole genome shotgun (WGS) entry which is preliminary data.</text>
</comment>
<proteinExistence type="predicted"/>
<dbReference type="Proteomes" id="UP000004095">
    <property type="component" value="Unassembled WGS sequence"/>
</dbReference>
<keyword evidence="2" id="KW-1185">Reference proteome</keyword>
<sequence>MDLKQLTAMPGEIGELTNLKHLSLSKNELNTLPATIGEMKNLESLLFCLVKLET</sequence>
<accession>A1ZD93</accession>